<evidence type="ECO:0000313" key="1">
    <source>
        <dbReference type="EMBL" id="GIY98392.1"/>
    </source>
</evidence>
<gene>
    <name evidence="1" type="ORF">CEXT_803461</name>
</gene>
<evidence type="ECO:0000313" key="2">
    <source>
        <dbReference type="Proteomes" id="UP001054945"/>
    </source>
</evidence>
<organism evidence="1 2">
    <name type="scientific">Caerostris extrusa</name>
    <name type="common">Bark spider</name>
    <name type="synonym">Caerostris bankana</name>
    <dbReference type="NCBI Taxonomy" id="172846"/>
    <lineage>
        <taxon>Eukaryota</taxon>
        <taxon>Metazoa</taxon>
        <taxon>Ecdysozoa</taxon>
        <taxon>Arthropoda</taxon>
        <taxon>Chelicerata</taxon>
        <taxon>Arachnida</taxon>
        <taxon>Araneae</taxon>
        <taxon>Araneomorphae</taxon>
        <taxon>Entelegynae</taxon>
        <taxon>Araneoidea</taxon>
        <taxon>Araneidae</taxon>
        <taxon>Caerostris</taxon>
    </lineage>
</organism>
<comment type="caution">
    <text evidence="1">The sequence shown here is derived from an EMBL/GenBank/DDBJ whole genome shotgun (WGS) entry which is preliminary data.</text>
</comment>
<accession>A0AAV4XTA9</accession>
<feature type="non-terminal residue" evidence="1">
    <location>
        <position position="170"/>
    </location>
</feature>
<sequence length="170" mass="19510">MENNVFLGDDPLNLMKKSIDLCQKRANAQSLLNQFPPQDTYILSPIRSHLKHSRTYQCAMLETGHRGSNPKINSRSRSRSIRKKNLFIVVAIKTCPQRFKPGRDYGSPLDCVRRHLATCLGKTSSIGHNYLHFCFIHLQMRIFFQDVSFSLFLPLRGISTHNGHEPAIKM</sequence>
<reference evidence="1 2" key="1">
    <citation type="submission" date="2021-06" db="EMBL/GenBank/DDBJ databases">
        <title>Caerostris extrusa draft genome.</title>
        <authorList>
            <person name="Kono N."/>
            <person name="Arakawa K."/>
        </authorList>
    </citation>
    <scope>NUCLEOTIDE SEQUENCE [LARGE SCALE GENOMIC DNA]</scope>
</reference>
<proteinExistence type="predicted"/>
<keyword evidence="2" id="KW-1185">Reference proteome</keyword>
<name>A0AAV4XTA9_CAEEX</name>
<protein>
    <submittedName>
        <fullName evidence="1">Uncharacterized protein</fullName>
    </submittedName>
</protein>
<dbReference type="Proteomes" id="UP001054945">
    <property type="component" value="Unassembled WGS sequence"/>
</dbReference>
<dbReference type="AlphaFoldDB" id="A0AAV4XTA9"/>
<dbReference type="EMBL" id="BPLR01000921">
    <property type="protein sequence ID" value="GIY98392.1"/>
    <property type="molecule type" value="Genomic_DNA"/>
</dbReference>